<name>A0ABS0YX09_9BACT</name>
<organism evidence="6 7">
    <name type="scientific">Geomonas propionica</name>
    <dbReference type="NCBI Taxonomy" id="2798582"/>
    <lineage>
        <taxon>Bacteria</taxon>
        <taxon>Pseudomonadati</taxon>
        <taxon>Thermodesulfobacteriota</taxon>
        <taxon>Desulfuromonadia</taxon>
        <taxon>Geobacterales</taxon>
        <taxon>Geobacteraceae</taxon>
        <taxon>Geomonas</taxon>
    </lineage>
</organism>
<keyword evidence="2" id="KW-0328">Glycosyltransferase</keyword>
<accession>A0ABS0YX09</accession>
<gene>
    <name evidence="6" type="ORF">JFN90_20145</name>
</gene>
<keyword evidence="4" id="KW-0812">Transmembrane</keyword>
<keyword evidence="7" id="KW-1185">Reference proteome</keyword>
<evidence type="ECO:0000313" key="6">
    <source>
        <dbReference type="EMBL" id="MBJ6802446.1"/>
    </source>
</evidence>
<dbReference type="PANTHER" id="PTHR43179">
    <property type="entry name" value="RHAMNOSYLTRANSFERASE WBBL"/>
    <property type="match status" value="1"/>
</dbReference>
<evidence type="ECO:0000256" key="3">
    <source>
        <dbReference type="ARBA" id="ARBA00022679"/>
    </source>
</evidence>
<dbReference type="RefSeq" id="WP_199396917.1">
    <property type="nucleotide sequence ID" value="NZ_JAEMHK010000019.1"/>
</dbReference>
<feature type="domain" description="Glycosyltransferase 2-like" evidence="5">
    <location>
        <begin position="5"/>
        <end position="176"/>
    </location>
</feature>
<keyword evidence="4" id="KW-1133">Transmembrane helix</keyword>
<dbReference type="InterPro" id="IPR001173">
    <property type="entry name" value="Glyco_trans_2-like"/>
</dbReference>
<dbReference type="SUPFAM" id="SSF53448">
    <property type="entry name" value="Nucleotide-diphospho-sugar transferases"/>
    <property type="match status" value="1"/>
</dbReference>
<reference evidence="6 7" key="1">
    <citation type="submission" date="2020-12" db="EMBL/GenBank/DDBJ databases">
        <title>Geomonas sp. Red259, isolated from paddy soil.</title>
        <authorList>
            <person name="Xu Z."/>
            <person name="Zhang Z."/>
            <person name="Masuda Y."/>
            <person name="Itoh H."/>
            <person name="Senoo K."/>
        </authorList>
    </citation>
    <scope>NUCLEOTIDE SEQUENCE [LARGE SCALE GENOMIC DNA]</scope>
    <source>
        <strain evidence="6 7">Red259</strain>
    </source>
</reference>
<evidence type="ECO:0000259" key="5">
    <source>
        <dbReference type="Pfam" id="PF00535"/>
    </source>
</evidence>
<dbReference type="CDD" id="cd04186">
    <property type="entry name" value="GT_2_like_c"/>
    <property type="match status" value="1"/>
</dbReference>
<protein>
    <submittedName>
        <fullName evidence="6">Glycosyltransferase family 2 protein</fullName>
    </submittedName>
</protein>
<dbReference type="PANTHER" id="PTHR43179:SF12">
    <property type="entry name" value="GALACTOFURANOSYLTRANSFERASE GLFT2"/>
    <property type="match status" value="1"/>
</dbReference>
<evidence type="ECO:0000256" key="1">
    <source>
        <dbReference type="ARBA" id="ARBA00006739"/>
    </source>
</evidence>
<dbReference type="Proteomes" id="UP000641025">
    <property type="component" value="Unassembled WGS sequence"/>
</dbReference>
<sequence>MPKVSIIILNWNGKPLLKECLDSLARQTFTDFETVLLDNGSSDGSTEYLRQHYPWVHLVALPENIGFAGGNNRAFQDCSGEFIVALNNDTKLEPTALAALVAAAEADPGVGMVAAKMVNFYQTGRIDSVGIGVAGNGMGHNIGVGEQDQGQYDVAAEVFGPCGGAALYRRSMLEKVGFFDSDFFAYYEDLDLAWRGRLAGWRGVTAPAAVVHHVHSATSGKMSPFTVYHVQRNKWFVLIKDWPALLLLRFLPKIVLFDLAALLLAILRGRGGAALRARRDVIRNLPRLLAQRKAIQRVRRIDVADAQALFRKSEGALATFRRKMRDR</sequence>
<proteinExistence type="inferred from homology"/>
<evidence type="ECO:0000313" key="7">
    <source>
        <dbReference type="Proteomes" id="UP000641025"/>
    </source>
</evidence>
<keyword evidence="4" id="KW-0472">Membrane</keyword>
<evidence type="ECO:0000256" key="4">
    <source>
        <dbReference type="SAM" id="Phobius"/>
    </source>
</evidence>
<comment type="similarity">
    <text evidence="1">Belongs to the glycosyltransferase 2 family.</text>
</comment>
<dbReference type="Gene3D" id="3.90.550.10">
    <property type="entry name" value="Spore Coat Polysaccharide Biosynthesis Protein SpsA, Chain A"/>
    <property type="match status" value="1"/>
</dbReference>
<evidence type="ECO:0000256" key="2">
    <source>
        <dbReference type="ARBA" id="ARBA00022676"/>
    </source>
</evidence>
<comment type="caution">
    <text evidence="6">The sequence shown here is derived from an EMBL/GenBank/DDBJ whole genome shotgun (WGS) entry which is preliminary data.</text>
</comment>
<dbReference type="InterPro" id="IPR029044">
    <property type="entry name" value="Nucleotide-diphossugar_trans"/>
</dbReference>
<keyword evidence="3" id="KW-0808">Transferase</keyword>
<feature type="transmembrane region" description="Helical" evidence="4">
    <location>
        <begin position="242"/>
        <end position="267"/>
    </location>
</feature>
<dbReference type="EMBL" id="JAEMHK010000019">
    <property type="protein sequence ID" value="MBJ6802446.1"/>
    <property type="molecule type" value="Genomic_DNA"/>
</dbReference>
<dbReference type="Pfam" id="PF00535">
    <property type="entry name" value="Glycos_transf_2"/>
    <property type="match status" value="1"/>
</dbReference>